<feature type="transmembrane region" description="Helical" evidence="7">
    <location>
        <begin position="236"/>
        <end position="254"/>
    </location>
</feature>
<proteinExistence type="inferred from homology"/>
<sequence>MSMMANFDFAAFFAVSAAIVIGLYVVLDGFDLGVGILFPFAPRSSDRDVMMTTLEPFWDGNETWLVLGGMVLLGAFPLAFAILLPAFYVPLCLMLFGLVIRGVAFEFRSQGGRFQIIWSATFAAGSFIAAFCQGAVLGAFVGRSIAVSDGAFAGGPFDWLGLFSIATGLGVVAAYGLLGACWLVWKTGGSTQNFGRELMLPTLLCAGGAILLVSVWTPFVKPQIAERWFVWPDMLWLAPLPIIAVLAGIGILLTRWSEREWAPLALSLLLFITSLAGLGASVWPEAIPGVMTIWQASSMHRTQVIVAGAIVIIVPIILAYIGYGYWLFRGKTKPVPEFPES</sequence>
<evidence type="ECO:0000313" key="9">
    <source>
        <dbReference type="Proteomes" id="UP000782519"/>
    </source>
</evidence>
<comment type="caution">
    <text evidence="8">The sequence shown here is derived from an EMBL/GenBank/DDBJ whole genome shotgun (WGS) entry which is preliminary data.</text>
</comment>
<dbReference type="InterPro" id="IPR003317">
    <property type="entry name" value="Cyt-d_oxidase_su2"/>
</dbReference>
<dbReference type="Pfam" id="PF02322">
    <property type="entry name" value="Cyt_bd_oxida_II"/>
    <property type="match status" value="1"/>
</dbReference>
<dbReference type="GO" id="GO:0070069">
    <property type="term" value="C:cytochrome complex"/>
    <property type="evidence" value="ECO:0007669"/>
    <property type="project" value="TreeGrafter"/>
</dbReference>
<evidence type="ECO:0000256" key="7">
    <source>
        <dbReference type="SAM" id="Phobius"/>
    </source>
</evidence>
<feature type="transmembrane region" description="Helical" evidence="7">
    <location>
        <begin position="12"/>
        <end position="41"/>
    </location>
</feature>
<feature type="transmembrane region" description="Helical" evidence="7">
    <location>
        <begin position="197"/>
        <end position="216"/>
    </location>
</feature>
<feature type="transmembrane region" description="Helical" evidence="7">
    <location>
        <begin position="116"/>
        <end position="141"/>
    </location>
</feature>
<accession>A0A933RVX5</accession>
<evidence type="ECO:0000256" key="4">
    <source>
        <dbReference type="ARBA" id="ARBA00022692"/>
    </source>
</evidence>
<dbReference type="GO" id="GO:0005886">
    <property type="term" value="C:plasma membrane"/>
    <property type="evidence" value="ECO:0007669"/>
    <property type="project" value="UniProtKB-SubCell"/>
</dbReference>
<keyword evidence="3" id="KW-1003">Cell membrane</keyword>
<feature type="transmembrane region" description="Helical" evidence="7">
    <location>
        <begin position="161"/>
        <end position="185"/>
    </location>
</feature>
<dbReference type="EMBL" id="JACRJB010000021">
    <property type="protein sequence ID" value="MBI5129358.1"/>
    <property type="molecule type" value="Genomic_DNA"/>
</dbReference>
<dbReference type="AlphaFoldDB" id="A0A933RVX5"/>
<dbReference type="GO" id="GO:0016682">
    <property type="term" value="F:oxidoreductase activity, acting on diphenols and related substances as donors, oxygen as acceptor"/>
    <property type="evidence" value="ECO:0007669"/>
    <property type="project" value="TreeGrafter"/>
</dbReference>
<feature type="transmembrane region" description="Helical" evidence="7">
    <location>
        <begin position="261"/>
        <end position="284"/>
    </location>
</feature>
<keyword evidence="4 7" id="KW-0812">Transmembrane</keyword>
<evidence type="ECO:0000256" key="2">
    <source>
        <dbReference type="ARBA" id="ARBA00007543"/>
    </source>
</evidence>
<evidence type="ECO:0000256" key="5">
    <source>
        <dbReference type="ARBA" id="ARBA00022989"/>
    </source>
</evidence>
<gene>
    <name evidence="8" type="ORF">HZA66_07940</name>
</gene>
<evidence type="ECO:0000256" key="1">
    <source>
        <dbReference type="ARBA" id="ARBA00004651"/>
    </source>
</evidence>
<dbReference type="PANTHER" id="PTHR43141">
    <property type="entry name" value="CYTOCHROME BD2 SUBUNIT II"/>
    <property type="match status" value="1"/>
</dbReference>
<keyword evidence="6 7" id="KW-0472">Membrane</keyword>
<feature type="transmembrane region" description="Helical" evidence="7">
    <location>
        <begin position="86"/>
        <end position="104"/>
    </location>
</feature>
<evidence type="ECO:0000313" key="8">
    <source>
        <dbReference type="EMBL" id="MBI5129358.1"/>
    </source>
</evidence>
<evidence type="ECO:0000256" key="3">
    <source>
        <dbReference type="ARBA" id="ARBA00022475"/>
    </source>
</evidence>
<protein>
    <submittedName>
        <fullName evidence="8">Cytochrome d ubiquinol oxidase subunit II</fullName>
    </submittedName>
</protein>
<comment type="subcellular location">
    <subcellularLocation>
        <location evidence="1">Cell membrane</location>
        <topology evidence="1">Multi-pass membrane protein</topology>
    </subcellularLocation>
</comment>
<dbReference type="GO" id="GO:0009055">
    <property type="term" value="F:electron transfer activity"/>
    <property type="evidence" value="ECO:0007669"/>
    <property type="project" value="TreeGrafter"/>
</dbReference>
<dbReference type="GO" id="GO:0019646">
    <property type="term" value="P:aerobic electron transport chain"/>
    <property type="evidence" value="ECO:0007669"/>
    <property type="project" value="TreeGrafter"/>
</dbReference>
<feature type="transmembrane region" description="Helical" evidence="7">
    <location>
        <begin position="304"/>
        <end position="328"/>
    </location>
</feature>
<organism evidence="8 9">
    <name type="scientific">Rhodopseudomonas palustris</name>
    <dbReference type="NCBI Taxonomy" id="1076"/>
    <lineage>
        <taxon>Bacteria</taxon>
        <taxon>Pseudomonadati</taxon>
        <taxon>Pseudomonadota</taxon>
        <taxon>Alphaproteobacteria</taxon>
        <taxon>Hyphomicrobiales</taxon>
        <taxon>Nitrobacteraceae</taxon>
        <taxon>Rhodopseudomonas</taxon>
    </lineage>
</organism>
<dbReference type="Proteomes" id="UP000782519">
    <property type="component" value="Unassembled WGS sequence"/>
</dbReference>
<reference evidence="8" key="1">
    <citation type="submission" date="2020-07" db="EMBL/GenBank/DDBJ databases">
        <title>Huge and variable diversity of episymbiotic CPR bacteria and DPANN archaea in groundwater ecosystems.</title>
        <authorList>
            <person name="He C.Y."/>
            <person name="Keren R."/>
            <person name="Whittaker M."/>
            <person name="Farag I.F."/>
            <person name="Doudna J."/>
            <person name="Cate J.H.D."/>
            <person name="Banfield J.F."/>
        </authorList>
    </citation>
    <scope>NUCLEOTIDE SEQUENCE</scope>
    <source>
        <strain evidence="8">NC_groundwater_1818_Pr3_B-0.1um_66_35</strain>
    </source>
</reference>
<comment type="similarity">
    <text evidence="2">Belongs to the cytochrome ubiquinol oxidase subunit 2 family.</text>
</comment>
<name>A0A933RVX5_RHOPL</name>
<dbReference type="PANTHER" id="PTHR43141:SF4">
    <property type="entry name" value="CYTOCHROME BD2 SUBUNIT II"/>
    <property type="match status" value="1"/>
</dbReference>
<keyword evidence="5 7" id="KW-1133">Transmembrane helix</keyword>
<evidence type="ECO:0000256" key="6">
    <source>
        <dbReference type="ARBA" id="ARBA00023136"/>
    </source>
</evidence>